<evidence type="ECO:0000313" key="2">
    <source>
        <dbReference type="EMBL" id="EPQ15351.1"/>
    </source>
</evidence>
<evidence type="ECO:0000313" key="3">
    <source>
        <dbReference type="Proteomes" id="UP000052978"/>
    </source>
</evidence>
<proteinExistence type="predicted"/>
<sequence length="130" mass="14155">MVPQMTVVIRKATQRHQAQAGDLKSILALNPRTQTHATLRSTSAKKLDKKHWKRNPDKNCFKIGHSHRPAEISASGSSAASWASSVPVRVLCSRVDNTPLSGNNQAPCLLIPSCAQSLPSEISWEDHGIP</sequence>
<accession>S7NDX6</accession>
<dbReference type="Proteomes" id="UP000052978">
    <property type="component" value="Unassembled WGS sequence"/>
</dbReference>
<feature type="region of interest" description="Disordered" evidence="1">
    <location>
        <begin position="37"/>
        <end position="62"/>
    </location>
</feature>
<keyword evidence="3" id="KW-1185">Reference proteome</keyword>
<organism evidence="2 3">
    <name type="scientific">Myotis brandtii</name>
    <name type="common">Brandt's bat</name>
    <dbReference type="NCBI Taxonomy" id="109478"/>
    <lineage>
        <taxon>Eukaryota</taxon>
        <taxon>Metazoa</taxon>
        <taxon>Chordata</taxon>
        <taxon>Craniata</taxon>
        <taxon>Vertebrata</taxon>
        <taxon>Euteleostomi</taxon>
        <taxon>Mammalia</taxon>
        <taxon>Eutheria</taxon>
        <taxon>Laurasiatheria</taxon>
        <taxon>Chiroptera</taxon>
        <taxon>Yangochiroptera</taxon>
        <taxon>Vespertilionidae</taxon>
        <taxon>Myotis</taxon>
    </lineage>
</organism>
<dbReference type="EMBL" id="KE164129">
    <property type="protein sequence ID" value="EPQ15351.1"/>
    <property type="molecule type" value="Genomic_DNA"/>
</dbReference>
<dbReference type="AlphaFoldDB" id="S7NDX6"/>
<name>S7NDX6_MYOBR</name>
<gene>
    <name evidence="2" type="ORF">D623_10018747</name>
</gene>
<evidence type="ECO:0000256" key="1">
    <source>
        <dbReference type="SAM" id="MobiDB-lite"/>
    </source>
</evidence>
<protein>
    <submittedName>
        <fullName evidence="2">Dihydropyrimidine dehydrogenase [NADP+]</fullName>
    </submittedName>
</protein>
<reference evidence="2 3" key="1">
    <citation type="journal article" date="2013" name="Nat. Commun.">
        <title>Genome analysis reveals insights into physiology and longevity of the Brandt's bat Myotis brandtii.</title>
        <authorList>
            <person name="Seim I."/>
            <person name="Fang X."/>
            <person name="Xiong Z."/>
            <person name="Lobanov A.V."/>
            <person name="Huang Z."/>
            <person name="Ma S."/>
            <person name="Feng Y."/>
            <person name="Turanov A.A."/>
            <person name="Zhu Y."/>
            <person name="Lenz T.L."/>
            <person name="Gerashchenko M.V."/>
            <person name="Fan D."/>
            <person name="Hee Yim S."/>
            <person name="Yao X."/>
            <person name="Jordan D."/>
            <person name="Xiong Y."/>
            <person name="Ma Y."/>
            <person name="Lyapunov A.N."/>
            <person name="Chen G."/>
            <person name="Kulakova O.I."/>
            <person name="Sun Y."/>
            <person name="Lee S.G."/>
            <person name="Bronson R.T."/>
            <person name="Moskalev A.A."/>
            <person name="Sunyaev S.R."/>
            <person name="Zhang G."/>
            <person name="Krogh A."/>
            <person name="Wang J."/>
            <person name="Gladyshev V.N."/>
        </authorList>
    </citation>
    <scope>NUCLEOTIDE SEQUENCE [LARGE SCALE GENOMIC DNA]</scope>
</reference>